<sequence length="64" mass="7499">MENSKPSMKPCPICREMMFVIGKTVKDKKIGSCGCRWHFKKTKSEKDMDRKYIQTDNGLEIKEN</sequence>
<protein>
    <submittedName>
        <fullName evidence="1">Uncharacterized protein</fullName>
    </submittedName>
</protein>
<name>A0A6J5RGU1_9CAUD</name>
<reference evidence="1" key="1">
    <citation type="submission" date="2020-05" db="EMBL/GenBank/DDBJ databases">
        <authorList>
            <person name="Chiriac C."/>
            <person name="Salcher M."/>
            <person name="Ghai R."/>
            <person name="Kavagutti S V."/>
        </authorList>
    </citation>
    <scope>NUCLEOTIDE SEQUENCE</scope>
</reference>
<organism evidence="1">
    <name type="scientific">uncultured Caudovirales phage</name>
    <dbReference type="NCBI Taxonomy" id="2100421"/>
    <lineage>
        <taxon>Viruses</taxon>
        <taxon>Duplodnaviria</taxon>
        <taxon>Heunggongvirae</taxon>
        <taxon>Uroviricota</taxon>
        <taxon>Caudoviricetes</taxon>
        <taxon>Peduoviridae</taxon>
        <taxon>Maltschvirus</taxon>
        <taxon>Maltschvirus maltsch</taxon>
    </lineage>
</organism>
<dbReference type="EMBL" id="LR797252">
    <property type="protein sequence ID" value="CAB4196770.1"/>
    <property type="molecule type" value="Genomic_DNA"/>
</dbReference>
<gene>
    <name evidence="1" type="ORF">UFOVP1290_290</name>
</gene>
<accession>A0A6J5RGU1</accession>
<evidence type="ECO:0000313" key="1">
    <source>
        <dbReference type="EMBL" id="CAB4196770.1"/>
    </source>
</evidence>
<proteinExistence type="predicted"/>